<evidence type="ECO:0000313" key="2">
    <source>
        <dbReference type="Proteomes" id="UP000471753"/>
    </source>
</evidence>
<gene>
    <name evidence="1" type="ORF">GR197_09725</name>
</gene>
<protein>
    <submittedName>
        <fullName evidence="1">Uncharacterized protein</fullName>
    </submittedName>
</protein>
<dbReference type="AlphaFoldDB" id="A0A7K3UB04"/>
<name>A0A7K3UB04_9HYPH</name>
<dbReference type="Proteomes" id="UP000471753">
    <property type="component" value="Unassembled WGS sequence"/>
</dbReference>
<dbReference type="EMBL" id="WUFT01000005">
    <property type="protein sequence ID" value="NEJ70820.1"/>
    <property type="molecule type" value="Genomic_DNA"/>
</dbReference>
<accession>A0A7K3UB04</accession>
<sequence>MLRSIKCGAFHPVLHEAKALVIAQQGVSSQRSFQRGERDAGWTAELAAVTTELAVVTTELAVVTTELAITTSVRTPYFLSFKYA</sequence>
<comment type="caution">
    <text evidence="1">The sequence shown here is derived from an EMBL/GenBank/DDBJ whole genome shotgun (WGS) entry which is preliminary data.</text>
</comment>
<reference evidence="1 2" key="1">
    <citation type="submission" date="2019-12" db="EMBL/GenBank/DDBJ databases">
        <title>Rhizobium genotypes associated with high levels of biological nitrogen fixation by grain legumes in a temperate-maritime cropping system.</title>
        <authorList>
            <person name="Maluk M."/>
            <person name="Francesc Ferrando Molina F."/>
            <person name="Lopez Del Egido L."/>
            <person name="Lafos M."/>
            <person name="Langarica-Fuentes A."/>
            <person name="Gebre Yohannes G."/>
            <person name="Young M.W."/>
            <person name="Martin P."/>
            <person name="Gantlett R."/>
            <person name="Kenicer G."/>
            <person name="Hawes C."/>
            <person name="Begg G.S."/>
            <person name="Quilliam R.S."/>
            <person name="Squire G.R."/>
            <person name="Poole P.S."/>
            <person name="Young P.W."/>
            <person name="Iannetta P.M."/>
            <person name="James E.K."/>
        </authorList>
    </citation>
    <scope>NUCLEOTIDE SEQUENCE [LARGE SCALE GENOMIC DNA]</scope>
    <source>
        <strain evidence="1 2">JHI366</strain>
    </source>
</reference>
<proteinExistence type="predicted"/>
<organism evidence="1 2">
    <name type="scientific">Rhizobium phaseoli</name>
    <dbReference type="NCBI Taxonomy" id="396"/>
    <lineage>
        <taxon>Bacteria</taxon>
        <taxon>Pseudomonadati</taxon>
        <taxon>Pseudomonadota</taxon>
        <taxon>Alphaproteobacteria</taxon>
        <taxon>Hyphomicrobiales</taxon>
        <taxon>Rhizobiaceae</taxon>
        <taxon>Rhizobium/Agrobacterium group</taxon>
        <taxon>Rhizobium</taxon>
    </lineage>
</organism>
<dbReference type="RefSeq" id="WP_164008872.1">
    <property type="nucleotide sequence ID" value="NZ_WUFT01000005.1"/>
</dbReference>
<evidence type="ECO:0000313" key="1">
    <source>
        <dbReference type="EMBL" id="NEJ70820.1"/>
    </source>
</evidence>